<organism evidence="2 3">
    <name type="scientific">Actinomadura napierensis</name>
    <dbReference type="NCBI Taxonomy" id="267854"/>
    <lineage>
        <taxon>Bacteria</taxon>
        <taxon>Bacillati</taxon>
        <taxon>Actinomycetota</taxon>
        <taxon>Actinomycetes</taxon>
        <taxon>Streptosporangiales</taxon>
        <taxon>Thermomonosporaceae</taxon>
        <taxon>Actinomadura</taxon>
    </lineage>
</organism>
<dbReference type="PANTHER" id="PTHR36440:SF1">
    <property type="entry name" value="PUTATIVE (AFU_ORTHOLOGUE AFUA_8G07350)-RELATED"/>
    <property type="match status" value="1"/>
</dbReference>
<dbReference type="InterPro" id="IPR001763">
    <property type="entry name" value="Rhodanese-like_dom"/>
</dbReference>
<dbReference type="SUPFAM" id="SSF51182">
    <property type="entry name" value="RmlC-like cupins"/>
    <property type="match status" value="1"/>
</dbReference>
<dbReference type="Pfam" id="PF07883">
    <property type="entry name" value="Cupin_2"/>
    <property type="match status" value="1"/>
</dbReference>
<gene>
    <name evidence="2" type="ORF">GCM10009727_43780</name>
</gene>
<evidence type="ECO:0000313" key="2">
    <source>
        <dbReference type="EMBL" id="GAA2144207.1"/>
    </source>
</evidence>
<sequence length="406" mass="43386">MNRVAIVRPDEGETVQLGSTTMRILEDGGTTGHRLGIGEITVAPHTEGPPQHRHARHDEGFYVVSGTARFTVGETSYDVPAGTLAMIPPGAPHTFANPGDEPLVLLNTFTPDLYVQYFRDLKEMIESGAEFTPEATVDVMKRYATEPATEYADGARLLSLGDVPLTVAERGEGDPVLLLHGGAGPDSVSGFAELLAGSRRTLTPVHPGFGGTPRPERLDSIRELAEVYARLLAELDLEKVTVVGSSIGGWIAAELALVAGERMKALVLLDAAGLESAEHPAADFFSLAFDQVIELSYADPDAHRVDLSALTDEQKRIAAGNREALSVYGGASMSDPTLKERLAGVSVPTLVVWGEADRMMTPDYGREFAGAIPGARFHMVEHAGHLPQIEAPGALLEVFEEFVSEA</sequence>
<dbReference type="PANTHER" id="PTHR36440">
    <property type="entry name" value="PUTATIVE (AFU_ORTHOLOGUE AFUA_8G07350)-RELATED"/>
    <property type="match status" value="1"/>
</dbReference>
<accession>A0ABN2ZLZ3</accession>
<dbReference type="Proteomes" id="UP001501020">
    <property type="component" value="Unassembled WGS sequence"/>
</dbReference>
<dbReference type="Pfam" id="PF12697">
    <property type="entry name" value="Abhydrolase_6"/>
    <property type="match status" value="1"/>
</dbReference>
<dbReference type="PROSITE" id="PS50206">
    <property type="entry name" value="RHODANESE_3"/>
    <property type="match status" value="1"/>
</dbReference>
<protein>
    <recommendedName>
        <fullName evidence="1">Rhodanese domain-containing protein</fullName>
    </recommendedName>
</protein>
<dbReference type="PRINTS" id="PR00111">
    <property type="entry name" value="ABHYDROLASE"/>
</dbReference>
<evidence type="ECO:0000313" key="3">
    <source>
        <dbReference type="Proteomes" id="UP001501020"/>
    </source>
</evidence>
<dbReference type="InterPro" id="IPR000073">
    <property type="entry name" value="AB_hydrolase_1"/>
</dbReference>
<dbReference type="SUPFAM" id="SSF53474">
    <property type="entry name" value="alpha/beta-Hydrolases"/>
    <property type="match status" value="1"/>
</dbReference>
<evidence type="ECO:0000259" key="1">
    <source>
        <dbReference type="PROSITE" id="PS50206"/>
    </source>
</evidence>
<dbReference type="Gene3D" id="2.60.120.10">
    <property type="entry name" value="Jelly Rolls"/>
    <property type="match status" value="1"/>
</dbReference>
<dbReference type="InterPro" id="IPR029058">
    <property type="entry name" value="AB_hydrolase_fold"/>
</dbReference>
<dbReference type="InterPro" id="IPR011051">
    <property type="entry name" value="RmlC_Cupin_sf"/>
</dbReference>
<dbReference type="InterPro" id="IPR053146">
    <property type="entry name" value="QDO-like"/>
</dbReference>
<dbReference type="InterPro" id="IPR014710">
    <property type="entry name" value="RmlC-like_jellyroll"/>
</dbReference>
<dbReference type="RefSeq" id="WP_344269981.1">
    <property type="nucleotide sequence ID" value="NZ_BAAAMR010000038.1"/>
</dbReference>
<keyword evidence="3" id="KW-1185">Reference proteome</keyword>
<dbReference type="EMBL" id="BAAAMR010000038">
    <property type="protein sequence ID" value="GAA2144207.1"/>
    <property type="molecule type" value="Genomic_DNA"/>
</dbReference>
<proteinExistence type="predicted"/>
<dbReference type="InterPro" id="IPR013096">
    <property type="entry name" value="Cupin_2"/>
</dbReference>
<feature type="domain" description="Rhodanese" evidence="1">
    <location>
        <begin position="225"/>
        <end position="259"/>
    </location>
</feature>
<reference evidence="2 3" key="1">
    <citation type="journal article" date="2019" name="Int. J. Syst. Evol. Microbiol.">
        <title>The Global Catalogue of Microorganisms (GCM) 10K type strain sequencing project: providing services to taxonomists for standard genome sequencing and annotation.</title>
        <authorList>
            <consortium name="The Broad Institute Genomics Platform"/>
            <consortium name="The Broad Institute Genome Sequencing Center for Infectious Disease"/>
            <person name="Wu L."/>
            <person name="Ma J."/>
        </authorList>
    </citation>
    <scope>NUCLEOTIDE SEQUENCE [LARGE SCALE GENOMIC DNA]</scope>
    <source>
        <strain evidence="2 3">JCM 13850</strain>
    </source>
</reference>
<name>A0ABN2ZLZ3_9ACTN</name>
<dbReference type="Gene3D" id="3.40.50.1820">
    <property type="entry name" value="alpha/beta hydrolase"/>
    <property type="match status" value="1"/>
</dbReference>
<comment type="caution">
    <text evidence="2">The sequence shown here is derived from an EMBL/GenBank/DDBJ whole genome shotgun (WGS) entry which is preliminary data.</text>
</comment>